<keyword evidence="1" id="KW-0812">Transmembrane</keyword>
<feature type="transmembrane region" description="Helical" evidence="1">
    <location>
        <begin position="424"/>
        <end position="446"/>
    </location>
</feature>
<evidence type="ECO:0000313" key="3">
    <source>
        <dbReference type="Proteomes" id="UP000193944"/>
    </source>
</evidence>
<dbReference type="Gene3D" id="3.40.190.10">
    <property type="entry name" value="Periplasmic binding protein-like II"/>
    <property type="match status" value="1"/>
</dbReference>
<dbReference type="AlphaFoldDB" id="A0A1Y1X8G0"/>
<feature type="transmembrane region" description="Helical" evidence="1">
    <location>
        <begin position="637"/>
        <end position="661"/>
    </location>
</feature>
<dbReference type="OrthoDB" id="2157358at2759"/>
<feature type="transmembrane region" description="Helical" evidence="1">
    <location>
        <begin position="458"/>
        <end position="477"/>
    </location>
</feature>
<feature type="transmembrane region" description="Helical" evidence="1">
    <location>
        <begin position="483"/>
        <end position="507"/>
    </location>
</feature>
<dbReference type="Pfam" id="PF13416">
    <property type="entry name" value="SBP_bac_8"/>
    <property type="match status" value="1"/>
</dbReference>
<gene>
    <name evidence="2" type="ORF">BCR32DRAFT_292930</name>
</gene>
<protein>
    <submittedName>
        <fullName evidence="2">Periplasmic binding protein-like II</fullName>
    </submittedName>
</protein>
<dbReference type="PANTHER" id="PTHR43649">
    <property type="entry name" value="ARABINOSE-BINDING PROTEIN-RELATED"/>
    <property type="match status" value="1"/>
</dbReference>
<dbReference type="InterPro" id="IPR006059">
    <property type="entry name" value="SBP"/>
</dbReference>
<reference evidence="2 3" key="2">
    <citation type="submission" date="2016-08" db="EMBL/GenBank/DDBJ databases">
        <title>Pervasive Adenine N6-methylation of Active Genes in Fungi.</title>
        <authorList>
            <consortium name="DOE Joint Genome Institute"/>
            <person name="Mondo S.J."/>
            <person name="Dannebaum R.O."/>
            <person name="Kuo R.C."/>
            <person name="Labutti K."/>
            <person name="Haridas S."/>
            <person name="Kuo A."/>
            <person name="Salamov A."/>
            <person name="Ahrendt S.R."/>
            <person name="Lipzen A."/>
            <person name="Sullivan W."/>
            <person name="Andreopoulos W.B."/>
            <person name="Clum A."/>
            <person name="Lindquist E."/>
            <person name="Daum C."/>
            <person name="Ramamoorthy G.K."/>
            <person name="Gryganskyi A."/>
            <person name="Culley D."/>
            <person name="Magnuson J.K."/>
            <person name="James T.Y."/>
            <person name="O'Malley M.A."/>
            <person name="Stajich J.E."/>
            <person name="Spatafora J.W."/>
            <person name="Visel A."/>
            <person name="Grigoriev I.V."/>
        </authorList>
    </citation>
    <scope>NUCLEOTIDE SEQUENCE [LARGE SCALE GENOMIC DNA]</scope>
    <source>
        <strain evidence="2 3">S4</strain>
    </source>
</reference>
<feature type="transmembrane region" description="Helical" evidence="1">
    <location>
        <begin position="572"/>
        <end position="597"/>
    </location>
</feature>
<accession>A0A1Y1X8G0</accession>
<evidence type="ECO:0000313" key="2">
    <source>
        <dbReference type="EMBL" id="ORX82029.1"/>
    </source>
</evidence>
<keyword evidence="1" id="KW-1133">Transmembrane helix</keyword>
<comment type="caution">
    <text evidence="2">The sequence shown here is derived from an EMBL/GenBank/DDBJ whole genome shotgun (WGS) entry which is preliminary data.</text>
</comment>
<dbReference type="SUPFAM" id="SSF53850">
    <property type="entry name" value="Periplasmic binding protein-like II"/>
    <property type="match status" value="1"/>
</dbReference>
<feature type="transmembrane region" description="Helical" evidence="1">
    <location>
        <begin position="528"/>
        <end position="552"/>
    </location>
</feature>
<sequence length="737" mass="85574">MDISYLIVFIIVSLKIYTINAVNIKAIAYTYANKVNVYSPIVDEFNKYSEENGLDINLKLEMLTEENSTSSVIDYSTFMDSLLKKKSIKYDLYFFNSAYTNVYSPHFIDLKEYLPKEHIDMFDSGIIDLYTYNDKLIGIPVNIDMTALYSNQILLSKYNKTVPRTWNELIDTAKYILEEEKKINNTDLVGYNGLFEDGEDGTLSIFEFIHSFRDSNNSTHPEVNSKATMEALKMMKRVKNEISSDSQFSSGVDNAFELFYNGKAIFLKLYYMEHIPIYTSSAIPGWNDKVSGDIAGGTNIGICSYINEIQRNSSLIALKFMTSKKIQTEYIAKRNLISGISSIYLDEDLCKQINCDIVRYSTPFSGIPYTLTEYSTEKYLAKFRKYVLNYLYNEEDVSTTIKKLDDLSKIYYYTLSTKYCNSGLTMFCVFVLFTSIMIFSLIFLFIKKYESHFQFLPKDFFIISVIGSFIIMCSVLTLYGKPTIIKCHLTVACLTFGFALSVVPPLYKFSINFPKKNKISNWIENHRYIFLSMFLPIYILINALLTVEPFTLFTTVINEGENYQKCIGYTQFIMTLLMLIPVVDSIILIILSILIFIEWSIKETHSDTRWIFALVLMDFLDLAIFFSINYIEIKNYVAYYNIMICIYFSLSMSNYIFVYGIRILKLLIRNDNEKEFKSIMKEFQENNELFCMSTAKSDDDNTATFNTHNNSNINLKQDSNTNLNNKLLSYHYREMIE</sequence>
<evidence type="ECO:0000256" key="1">
    <source>
        <dbReference type="SAM" id="Phobius"/>
    </source>
</evidence>
<keyword evidence="3" id="KW-1185">Reference proteome</keyword>
<feature type="transmembrane region" description="Helical" evidence="1">
    <location>
        <begin position="609"/>
        <end position="631"/>
    </location>
</feature>
<dbReference type="STRING" id="1754192.A0A1Y1X8G0"/>
<proteinExistence type="predicted"/>
<dbReference type="Proteomes" id="UP000193944">
    <property type="component" value="Unassembled WGS sequence"/>
</dbReference>
<dbReference type="EMBL" id="MCFG01000105">
    <property type="protein sequence ID" value="ORX82029.1"/>
    <property type="molecule type" value="Genomic_DNA"/>
</dbReference>
<name>A0A1Y1X8G0_9FUNG</name>
<organism evidence="2 3">
    <name type="scientific">Anaeromyces robustus</name>
    <dbReference type="NCBI Taxonomy" id="1754192"/>
    <lineage>
        <taxon>Eukaryota</taxon>
        <taxon>Fungi</taxon>
        <taxon>Fungi incertae sedis</taxon>
        <taxon>Chytridiomycota</taxon>
        <taxon>Chytridiomycota incertae sedis</taxon>
        <taxon>Neocallimastigomycetes</taxon>
        <taxon>Neocallimastigales</taxon>
        <taxon>Neocallimastigaceae</taxon>
        <taxon>Anaeromyces</taxon>
    </lineage>
</organism>
<reference evidence="2 3" key="1">
    <citation type="submission" date="2016-08" db="EMBL/GenBank/DDBJ databases">
        <title>A Parts List for Fungal Cellulosomes Revealed by Comparative Genomics.</title>
        <authorList>
            <consortium name="DOE Joint Genome Institute"/>
            <person name="Haitjema C.H."/>
            <person name="Gilmore S.P."/>
            <person name="Henske J.K."/>
            <person name="Solomon K.V."/>
            <person name="De Groot R."/>
            <person name="Kuo A."/>
            <person name="Mondo S.J."/>
            <person name="Salamov A.A."/>
            <person name="Labutti K."/>
            <person name="Zhao Z."/>
            <person name="Chiniquy J."/>
            <person name="Barry K."/>
            <person name="Brewer H.M."/>
            <person name="Purvine S.O."/>
            <person name="Wright A.T."/>
            <person name="Boxma B."/>
            <person name="Van Alen T."/>
            <person name="Hackstein J.H."/>
            <person name="Baker S.E."/>
            <person name="Grigoriev I.V."/>
            <person name="O'Malley M.A."/>
        </authorList>
    </citation>
    <scope>NUCLEOTIDE SEQUENCE [LARGE SCALE GENOMIC DNA]</scope>
    <source>
        <strain evidence="2 3">S4</strain>
    </source>
</reference>
<keyword evidence="1" id="KW-0472">Membrane</keyword>
<dbReference type="InterPro" id="IPR050490">
    <property type="entry name" value="Bact_solute-bd_prot1"/>
</dbReference>